<organism evidence="2 3">
    <name type="scientific">Calocera cornea HHB12733</name>
    <dbReference type="NCBI Taxonomy" id="1353952"/>
    <lineage>
        <taxon>Eukaryota</taxon>
        <taxon>Fungi</taxon>
        <taxon>Dikarya</taxon>
        <taxon>Basidiomycota</taxon>
        <taxon>Agaricomycotina</taxon>
        <taxon>Dacrymycetes</taxon>
        <taxon>Dacrymycetales</taxon>
        <taxon>Dacrymycetaceae</taxon>
        <taxon>Calocera</taxon>
    </lineage>
</organism>
<feature type="region of interest" description="Disordered" evidence="1">
    <location>
        <begin position="102"/>
        <end position="127"/>
    </location>
</feature>
<feature type="region of interest" description="Disordered" evidence="1">
    <location>
        <begin position="1"/>
        <end position="27"/>
    </location>
</feature>
<proteinExistence type="predicted"/>
<protein>
    <submittedName>
        <fullName evidence="2">Uncharacterized protein</fullName>
    </submittedName>
</protein>
<evidence type="ECO:0000313" key="2">
    <source>
        <dbReference type="EMBL" id="KZT54236.1"/>
    </source>
</evidence>
<evidence type="ECO:0000313" key="3">
    <source>
        <dbReference type="Proteomes" id="UP000076842"/>
    </source>
</evidence>
<dbReference type="InParanoid" id="A0A165E715"/>
<reference evidence="2 3" key="1">
    <citation type="journal article" date="2016" name="Mol. Biol. Evol.">
        <title>Comparative Genomics of Early-Diverging Mushroom-Forming Fungi Provides Insights into the Origins of Lignocellulose Decay Capabilities.</title>
        <authorList>
            <person name="Nagy L.G."/>
            <person name="Riley R."/>
            <person name="Tritt A."/>
            <person name="Adam C."/>
            <person name="Daum C."/>
            <person name="Floudas D."/>
            <person name="Sun H."/>
            <person name="Yadav J.S."/>
            <person name="Pangilinan J."/>
            <person name="Larsson K.H."/>
            <person name="Matsuura K."/>
            <person name="Barry K."/>
            <person name="Labutti K."/>
            <person name="Kuo R."/>
            <person name="Ohm R.A."/>
            <person name="Bhattacharya S.S."/>
            <person name="Shirouzu T."/>
            <person name="Yoshinaga Y."/>
            <person name="Martin F.M."/>
            <person name="Grigoriev I.V."/>
            <person name="Hibbett D.S."/>
        </authorList>
    </citation>
    <scope>NUCLEOTIDE SEQUENCE [LARGE SCALE GENOMIC DNA]</scope>
    <source>
        <strain evidence="2 3">HHB12733</strain>
    </source>
</reference>
<dbReference type="AlphaFoldDB" id="A0A165E715"/>
<feature type="compositionally biased region" description="Basic and acidic residues" evidence="1">
    <location>
        <begin position="113"/>
        <end position="127"/>
    </location>
</feature>
<evidence type="ECO:0000256" key="1">
    <source>
        <dbReference type="SAM" id="MobiDB-lite"/>
    </source>
</evidence>
<sequence length="127" mass="14603">MSERQDPRLSAVEGENEERVPGGDSGEYQEEMALAVDVFATRLQEAMLADLVEDKRDKALQGKSKPVPRRPRRMEKLLQGLFEYIDVRNFFSCLEALARDEAKEAQDEEELDEKGKGKQVEVFKEKR</sequence>
<dbReference type="Proteomes" id="UP000076842">
    <property type="component" value="Unassembled WGS sequence"/>
</dbReference>
<name>A0A165E715_9BASI</name>
<accession>A0A165E715</accession>
<gene>
    <name evidence="2" type="ORF">CALCODRAFT_510916</name>
</gene>
<dbReference type="EMBL" id="KV424019">
    <property type="protein sequence ID" value="KZT54236.1"/>
    <property type="molecule type" value="Genomic_DNA"/>
</dbReference>
<keyword evidence="3" id="KW-1185">Reference proteome</keyword>